<proteinExistence type="predicted"/>
<dbReference type="GO" id="GO:0016020">
    <property type="term" value="C:membrane"/>
    <property type="evidence" value="ECO:0007669"/>
    <property type="project" value="UniProtKB-SubCell"/>
</dbReference>
<evidence type="ECO:0000256" key="5">
    <source>
        <dbReference type="SAM" id="MobiDB-lite"/>
    </source>
</evidence>
<feature type="compositionally biased region" description="Low complexity" evidence="5">
    <location>
        <begin position="203"/>
        <end position="225"/>
    </location>
</feature>
<evidence type="ECO:0000256" key="2">
    <source>
        <dbReference type="ARBA" id="ARBA00022692"/>
    </source>
</evidence>
<dbReference type="AlphaFoldDB" id="A0ABD2JES4"/>
<feature type="transmembrane region" description="Helical" evidence="6">
    <location>
        <begin position="479"/>
        <end position="499"/>
    </location>
</feature>
<feature type="transmembrane region" description="Helical" evidence="6">
    <location>
        <begin position="546"/>
        <end position="566"/>
    </location>
</feature>
<comment type="subcellular location">
    <subcellularLocation>
        <location evidence="1">Membrane</location>
        <topology evidence="1">Multi-pass membrane protein</topology>
    </subcellularLocation>
</comment>
<organism evidence="7 8">
    <name type="scientific">Heterodera trifolii</name>
    <dbReference type="NCBI Taxonomy" id="157864"/>
    <lineage>
        <taxon>Eukaryota</taxon>
        <taxon>Metazoa</taxon>
        <taxon>Ecdysozoa</taxon>
        <taxon>Nematoda</taxon>
        <taxon>Chromadorea</taxon>
        <taxon>Rhabditida</taxon>
        <taxon>Tylenchina</taxon>
        <taxon>Tylenchomorpha</taxon>
        <taxon>Tylenchoidea</taxon>
        <taxon>Heteroderidae</taxon>
        <taxon>Heteroderinae</taxon>
        <taxon>Heterodera</taxon>
    </lineage>
</organism>
<keyword evidence="3 6" id="KW-1133">Transmembrane helix</keyword>
<feature type="compositionally biased region" description="Low complexity" evidence="5">
    <location>
        <begin position="617"/>
        <end position="630"/>
    </location>
</feature>
<feature type="transmembrane region" description="Helical" evidence="6">
    <location>
        <begin position="572"/>
        <end position="592"/>
    </location>
</feature>
<feature type="compositionally biased region" description="Acidic residues" evidence="5">
    <location>
        <begin position="155"/>
        <end position="166"/>
    </location>
</feature>
<comment type="caution">
    <text evidence="7">The sequence shown here is derived from an EMBL/GenBank/DDBJ whole genome shotgun (WGS) entry which is preliminary data.</text>
</comment>
<keyword evidence="2 6" id="KW-0812">Transmembrane</keyword>
<feature type="transmembrane region" description="Helical" evidence="6">
    <location>
        <begin position="519"/>
        <end position="539"/>
    </location>
</feature>
<keyword evidence="4 6" id="KW-0472">Membrane</keyword>
<feature type="region of interest" description="Disordered" evidence="5">
    <location>
        <begin position="649"/>
        <end position="679"/>
    </location>
</feature>
<evidence type="ECO:0000256" key="3">
    <source>
        <dbReference type="ARBA" id="ARBA00022989"/>
    </source>
</evidence>
<evidence type="ECO:0000313" key="7">
    <source>
        <dbReference type="EMBL" id="KAL3089082.1"/>
    </source>
</evidence>
<feature type="compositionally biased region" description="Low complexity" evidence="5">
    <location>
        <begin position="104"/>
        <end position="114"/>
    </location>
</feature>
<feature type="compositionally biased region" description="Gly residues" evidence="5">
    <location>
        <begin position="80"/>
        <end position="89"/>
    </location>
</feature>
<feature type="transmembrane region" description="Helical" evidence="6">
    <location>
        <begin position="450"/>
        <end position="467"/>
    </location>
</feature>
<protein>
    <recommendedName>
        <fullName evidence="9">EamA domain-containing protein</fullName>
    </recommendedName>
</protein>
<name>A0ABD2JES4_9BILA</name>
<evidence type="ECO:0000313" key="8">
    <source>
        <dbReference type="Proteomes" id="UP001620626"/>
    </source>
</evidence>
<feature type="compositionally biased region" description="Low complexity" evidence="5">
    <location>
        <begin position="123"/>
        <end position="142"/>
    </location>
</feature>
<sequence>MIVTNSQRLLGIGLLVLVNVVWVLSSELTRYLFIDLAFARPFFFTYAKSCLLSLLLLRYSCNCCTEEADASKKDGTEDTAGGGDGGGGGHHNDANDDEDDGMASGSSSRNGVSNRKSKKKRTTTSSSSSGGGTAKTTKSGTAVYTQLENIGMGSDGEEEEEVEMEERGDQQGQTDEAEKRRRNGRTMTAYNANDDDGEHSAMNNTNNIISPCSSSSSSTITIEGRTTSDDGVRRHGTAGGGSAVNSSEQSYEAPKLTSVEFEHFQLPSSASTAESELCSDDEALLQRDPVELDAMKRELFDALVDKKAHQQQRKRVRFSCIRQVRALPEKVELDARLARLPYHRHVARRLQHCPNCPALNRDSALFSYAIIFAPLWMISSVAFQTSLAFASVTTVNLFTASCPLFVLILGAFFGKNSSDAFTGTKLALVLLNLSGVCVVSRVSGSLLGSAIAMLSAVANALYLFALSRFAAKAQRQIDAVLLLGIVGLFSLVVCTPLMFTVHNLGIERQLPLPTVRQFVVLVLNAAIGTLFADSLWLYATLLTGGLTSALSGSLGIPLSMLADSYFRNQPPSAWQVLSSIPIMISFLGASLITMPRHHRTSSSHHYHHHQHQKAKCSPPVSASSSSEDATASSAPFDIVGMDIDQQQHLRLITSSSSSSSSSSSAGPSFVSDSPSNVRL</sequence>
<feature type="transmembrane region" description="Helical" evidence="6">
    <location>
        <begin position="365"/>
        <end position="383"/>
    </location>
</feature>
<dbReference type="PANTHER" id="PTHR23051">
    <property type="entry name" value="SOLUTE CARRIER FAMILY 35, MEMBER F5"/>
    <property type="match status" value="1"/>
</dbReference>
<feature type="transmembrane region" description="Helical" evidence="6">
    <location>
        <begin position="9"/>
        <end position="25"/>
    </location>
</feature>
<feature type="region of interest" description="Disordered" evidence="5">
    <location>
        <begin position="598"/>
        <end position="630"/>
    </location>
</feature>
<reference evidence="7 8" key="1">
    <citation type="submission" date="2024-10" db="EMBL/GenBank/DDBJ databases">
        <authorList>
            <person name="Kim D."/>
        </authorList>
    </citation>
    <scope>NUCLEOTIDE SEQUENCE [LARGE SCALE GENOMIC DNA]</scope>
    <source>
        <strain evidence="7">BH-2024</strain>
    </source>
</reference>
<evidence type="ECO:0000256" key="4">
    <source>
        <dbReference type="ARBA" id="ARBA00023136"/>
    </source>
</evidence>
<gene>
    <name evidence="7" type="ORF">niasHT_023546</name>
</gene>
<accession>A0ABD2JES4</accession>
<dbReference type="PANTHER" id="PTHR23051:SF0">
    <property type="entry name" value="SOLUTE CARRIER FAMILY 35 MEMBER F5"/>
    <property type="match status" value="1"/>
</dbReference>
<feature type="region of interest" description="Disordered" evidence="5">
    <location>
        <begin position="70"/>
        <end position="249"/>
    </location>
</feature>
<feature type="compositionally biased region" description="Basic residues" evidence="5">
    <location>
        <begin position="598"/>
        <end position="614"/>
    </location>
</feature>
<dbReference type="Proteomes" id="UP001620626">
    <property type="component" value="Unassembled WGS sequence"/>
</dbReference>
<feature type="compositionally biased region" description="Low complexity" evidence="5">
    <location>
        <begin position="654"/>
        <end position="679"/>
    </location>
</feature>
<dbReference type="EMBL" id="JBICBT010000989">
    <property type="protein sequence ID" value="KAL3089082.1"/>
    <property type="molecule type" value="Genomic_DNA"/>
</dbReference>
<keyword evidence="8" id="KW-1185">Reference proteome</keyword>
<feature type="transmembrane region" description="Helical" evidence="6">
    <location>
        <begin position="395"/>
        <end position="414"/>
    </location>
</feature>
<evidence type="ECO:0008006" key="9">
    <source>
        <dbReference type="Google" id="ProtNLM"/>
    </source>
</evidence>
<evidence type="ECO:0000256" key="1">
    <source>
        <dbReference type="ARBA" id="ARBA00004141"/>
    </source>
</evidence>
<evidence type="ECO:0000256" key="6">
    <source>
        <dbReference type="SAM" id="Phobius"/>
    </source>
</evidence>